<name>A0A6I4I818_9SPHI</name>
<evidence type="ECO:0000313" key="2">
    <source>
        <dbReference type="EMBL" id="MVN89609.1"/>
    </source>
</evidence>
<evidence type="ECO:0000313" key="3">
    <source>
        <dbReference type="Proteomes" id="UP000434850"/>
    </source>
</evidence>
<feature type="transmembrane region" description="Helical" evidence="1">
    <location>
        <begin position="34"/>
        <end position="52"/>
    </location>
</feature>
<keyword evidence="1" id="KW-1133">Transmembrane helix</keyword>
<reference evidence="2 3" key="1">
    <citation type="submission" date="2019-12" db="EMBL/GenBank/DDBJ databases">
        <title>Mucilaginibacter sp. HME9299 genome sequencing and assembly.</title>
        <authorList>
            <person name="Kang H."/>
            <person name="Kim H."/>
            <person name="Joh K."/>
        </authorList>
    </citation>
    <scope>NUCLEOTIDE SEQUENCE [LARGE SCALE GENOMIC DNA]</scope>
    <source>
        <strain evidence="2 3">HME9299</strain>
    </source>
</reference>
<accession>A0A6I4I818</accession>
<keyword evidence="1" id="KW-0812">Transmembrane</keyword>
<gene>
    <name evidence="2" type="ORF">GO816_00550</name>
</gene>
<sequence>MSLYDFDDPAFEKLDKVSYYHEKWGNRWERSKTTFLFAVVFIVGLMTFTIMLNRHAESIWKKVNVNTPIYTDSSWLSYKHVSEDITYRLVRPINAKEINTMDIPEWKKQRLIAELETSAEFNKPVMIYSALSFQKDSIFKYKTAFIGSCIKKDSVTAMMQTDSLVPRSEKWFGFKPNMKLALINQNFKLPENYVYADDLYYVKPADIKLGGEPSILKKAVKTKL</sequence>
<dbReference type="RefSeq" id="WP_157539409.1">
    <property type="nucleotide sequence ID" value="NZ_WQLA01000001.1"/>
</dbReference>
<proteinExistence type="predicted"/>
<evidence type="ECO:0000256" key="1">
    <source>
        <dbReference type="SAM" id="Phobius"/>
    </source>
</evidence>
<keyword evidence="1" id="KW-0472">Membrane</keyword>
<organism evidence="2 3">
    <name type="scientific">Mucilaginibacter aquatilis</name>
    <dbReference type="NCBI Taxonomy" id="1517760"/>
    <lineage>
        <taxon>Bacteria</taxon>
        <taxon>Pseudomonadati</taxon>
        <taxon>Bacteroidota</taxon>
        <taxon>Sphingobacteriia</taxon>
        <taxon>Sphingobacteriales</taxon>
        <taxon>Sphingobacteriaceae</taxon>
        <taxon>Mucilaginibacter</taxon>
    </lineage>
</organism>
<dbReference type="Proteomes" id="UP000434850">
    <property type="component" value="Unassembled WGS sequence"/>
</dbReference>
<dbReference type="AlphaFoldDB" id="A0A6I4I818"/>
<dbReference type="EMBL" id="WQLA01000001">
    <property type="protein sequence ID" value="MVN89609.1"/>
    <property type="molecule type" value="Genomic_DNA"/>
</dbReference>
<keyword evidence="3" id="KW-1185">Reference proteome</keyword>
<protein>
    <submittedName>
        <fullName evidence="2">Uncharacterized protein</fullName>
    </submittedName>
</protein>
<comment type="caution">
    <text evidence="2">The sequence shown here is derived from an EMBL/GenBank/DDBJ whole genome shotgun (WGS) entry which is preliminary data.</text>
</comment>
<dbReference type="OrthoDB" id="799656at2"/>